<evidence type="ECO:0000313" key="3">
    <source>
        <dbReference type="EMBL" id="QDT88539.1"/>
    </source>
</evidence>
<protein>
    <recommendedName>
        <fullName evidence="5">Carboxypeptidase regulatory-like domain-containing protein</fullName>
    </recommendedName>
</protein>
<sequence precursor="true">MWIYQLKFLHALCLMTACLLAGCAGGGADTPDLGQVSGTITLDGQPLTQASVTFQPQSGAPSVGMTDETGHYELAYNTDTQGAIPGQHAVRISKMGEPGSPNDTEDQVPAKFNQNSKLTAEVKPGENTVNFDLDSKAK</sequence>
<name>A0A517V6A7_9PLAN</name>
<evidence type="ECO:0008006" key="5">
    <source>
        <dbReference type="Google" id="ProtNLM"/>
    </source>
</evidence>
<accession>A0A517V6A7</accession>
<dbReference type="Proteomes" id="UP000316855">
    <property type="component" value="Chromosome"/>
</dbReference>
<gene>
    <name evidence="3" type="ORF">Pan161_01550</name>
</gene>
<keyword evidence="4" id="KW-1185">Reference proteome</keyword>
<evidence type="ECO:0000256" key="2">
    <source>
        <dbReference type="SAM" id="SignalP"/>
    </source>
</evidence>
<dbReference type="PROSITE" id="PS51257">
    <property type="entry name" value="PROKAR_LIPOPROTEIN"/>
    <property type="match status" value="1"/>
</dbReference>
<feature type="region of interest" description="Disordered" evidence="1">
    <location>
        <begin position="115"/>
        <end position="138"/>
    </location>
</feature>
<feature type="signal peptide" evidence="2">
    <location>
        <begin position="1"/>
        <end position="21"/>
    </location>
</feature>
<dbReference type="EMBL" id="CP036343">
    <property type="protein sequence ID" value="QDT88539.1"/>
    <property type="molecule type" value="Genomic_DNA"/>
</dbReference>
<dbReference type="KEGG" id="gax:Pan161_01550"/>
<dbReference type="AlphaFoldDB" id="A0A517V6A7"/>
<reference evidence="3 4" key="1">
    <citation type="submission" date="2019-02" db="EMBL/GenBank/DDBJ databases">
        <title>Deep-cultivation of Planctomycetes and their phenomic and genomic characterization uncovers novel biology.</title>
        <authorList>
            <person name="Wiegand S."/>
            <person name="Jogler M."/>
            <person name="Boedeker C."/>
            <person name="Pinto D."/>
            <person name="Vollmers J."/>
            <person name="Rivas-Marin E."/>
            <person name="Kohn T."/>
            <person name="Peeters S.H."/>
            <person name="Heuer A."/>
            <person name="Rast P."/>
            <person name="Oberbeckmann S."/>
            <person name="Bunk B."/>
            <person name="Jeske O."/>
            <person name="Meyerdierks A."/>
            <person name="Storesund J.E."/>
            <person name="Kallscheuer N."/>
            <person name="Luecker S."/>
            <person name="Lage O.M."/>
            <person name="Pohl T."/>
            <person name="Merkel B.J."/>
            <person name="Hornburger P."/>
            <person name="Mueller R.-W."/>
            <person name="Bruemmer F."/>
            <person name="Labrenz M."/>
            <person name="Spormann A.M."/>
            <person name="Op den Camp H."/>
            <person name="Overmann J."/>
            <person name="Amann R."/>
            <person name="Jetten M.S.M."/>
            <person name="Mascher T."/>
            <person name="Medema M.H."/>
            <person name="Devos D.P."/>
            <person name="Kaster A.-K."/>
            <person name="Ovreas L."/>
            <person name="Rohde M."/>
            <person name="Galperin M.Y."/>
            <person name="Jogler C."/>
        </authorList>
    </citation>
    <scope>NUCLEOTIDE SEQUENCE [LARGE SCALE GENOMIC DNA]</scope>
    <source>
        <strain evidence="3 4">Pan161</strain>
    </source>
</reference>
<evidence type="ECO:0000256" key="1">
    <source>
        <dbReference type="SAM" id="MobiDB-lite"/>
    </source>
</evidence>
<evidence type="ECO:0000313" key="4">
    <source>
        <dbReference type="Proteomes" id="UP000316855"/>
    </source>
</evidence>
<dbReference type="RefSeq" id="WP_145223712.1">
    <property type="nucleotide sequence ID" value="NZ_CP036343.1"/>
</dbReference>
<feature type="chain" id="PRO_5021813794" description="Carboxypeptidase regulatory-like domain-containing protein" evidence="2">
    <location>
        <begin position="22"/>
        <end position="138"/>
    </location>
</feature>
<keyword evidence="2" id="KW-0732">Signal</keyword>
<organism evidence="3 4">
    <name type="scientific">Gimesia algae</name>
    <dbReference type="NCBI Taxonomy" id="2527971"/>
    <lineage>
        <taxon>Bacteria</taxon>
        <taxon>Pseudomonadati</taxon>
        <taxon>Planctomycetota</taxon>
        <taxon>Planctomycetia</taxon>
        <taxon>Planctomycetales</taxon>
        <taxon>Planctomycetaceae</taxon>
        <taxon>Gimesia</taxon>
    </lineage>
</organism>
<proteinExistence type="predicted"/>
<dbReference type="OrthoDB" id="286727at2"/>